<dbReference type="Pfam" id="PF01266">
    <property type="entry name" value="DAO"/>
    <property type="match status" value="1"/>
</dbReference>
<dbReference type="Gene3D" id="3.30.9.10">
    <property type="entry name" value="D-Amino Acid Oxidase, subunit A, domain 2"/>
    <property type="match status" value="1"/>
</dbReference>
<evidence type="ECO:0000313" key="4">
    <source>
        <dbReference type="Proteomes" id="UP001595685"/>
    </source>
</evidence>
<dbReference type="Proteomes" id="UP001595685">
    <property type="component" value="Unassembled WGS sequence"/>
</dbReference>
<accession>A0ABV7WGM7</accession>
<dbReference type="RefSeq" id="WP_340292597.1">
    <property type="nucleotide sequence ID" value="NZ_JBBEOI010000077.1"/>
</dbReference>
<protein>
    <submittedName>
        <fullName evidence="3">NAD(P)/FAD-dependent oxidoreductase</fullName>
        <ecNumber evidence="3">1.-.-.-</ecNumber>
    </submittedName>
</protein>
<dbReference type="SUPFAM" id="SSF51905">
    <property type="entry name" value="FAD/NAD(P)-binding domain"/>
    <property type="match status" value="1"/>
</dbReference>
<evidence type="ECO:0000259" key="2">
    <source>
        <dbReference type="Pfam" id="PF01266"/>
    </source>
</evidence>
<keyword evidence="1 3" id="KW-0560">Oxidoreductase</keyword>
<dbReference type="GO" id="GO:0016491">
    <property type="term" value="F:oxidoreductase activity"/>
    <property type="evidence" value="ECO:0007669"/>
    <property type="project" value="UniProtKB-KW"/>
</dbReference>
<proteinExistence type="predicted"/>
<dbReference type="EC" id="1.-.-.-" evidence="3"/>
<reference evidence="4" key="1">
    <citation type="journal article" date="2019" name="Int. J. Syst. Evol. Microbiol.">
        <title>The Global Catalogue of Microorganisms (GCM) 10K type strain sequencing project: providing services to taxonomists for standard genome sequencing and annotation.</title>
        <authorList>
            <consortium name="The Broad Institute Genomics Platform"/>
            <consortium name="The Broad Institute Genome Sequencing Center for Infectious Disease"/>
            <person name="Wu L."/>
            <person name="Ma J."/>
        </authorList>
    </citation>
    <scope>NUCLEOTIDE SEQUENCE [LARGE SCALE GENOMIC DNA]</scope>
    <source>
        <strain evidence="4">NCAIM B.02333</strain>
    </source>
</reference>
<sequence>MSRVDDGGRADVVVVGAGVVGASVAFHLAEAGADVVVLERDEPASGSSGKPVGGVRAQFSDPLNVTLGARSLQAYAAFGDRPGADIGLQRVGYLFLLPTEDDVGLFRASVAVQNALGVPSRLVGLDEAAALNPWLDTSRYAGAAWCDQDGWAHPAAVVRGYLDAASRLGARVRTRTEVTGVRRDGDRVTGVRTTAGTVATGTVVCCAGAWSQAVGAMAGVHLPVVPLRRQIALTGPPPARGARAPLPFTIDFGSTYYCHDAADTAVDPGAGLLLGIADPATRPGPDRSYDEAWLPTLRAAARRCTPGLADLPVRSGWAGLYEMTPDHDALLGRAAGVEGFLYATGFSGHGFLQAPAVGEVLRDLVLGVPPPVDVSALHADRFDGARPVRAEANII</sequence>
<gene>
    <name evidence="3" type="ORF">ACFOLH_09785</name>
</gene>
<evidence type="ECO:0000256" key="1">
    <source>
        <dbReference type="ARBA" id="ARBA00023002"/>
    </source>
</evidence>
<dbReference type="EMBL" id="JBHRWW010000005">
    <property type="protein sequence ID" value="MFC3688630.1"/>
    <property type="molecule type" value="Genomic_DNA"/>
</dbReference>
<comment type="caution">
    <text evidence="3">The sequence shown here is derived from an EMBL/GenBank/DDBJ whole genome shotgun (WGS) entry which is preliminary data.</text>
</comment>
<organism evidence="3 4">
    <name type="scientific">Aquipuribacter hungaricus</name>
    <dbReference type="NCBI Taxonomy" id="545624"/>
    <lineage>
        <taxon>Bacteria</taxon>
        <taxon>Bacillati</taxon>
        <taxon>Actinomycetota</taxon>
        <taxon>Actinomycetes</taxon>
        <taxon>Micrococcales</taxon>
        <taxon>Intrasporangiaceae</taxon>
        <taxon>Aquipuribacter</taxon>
    </lineage>
</organism>
<dbReference type="PANTHER" id="PTHR13847">
    <property type="entry name" value="SARCOSINE DEHYDROGENASE-RELATED"/>
    <property type="match status" value="1"/>
</dbReference>
<dbReference type="Gene3D" id="3.50.50.60">
    <property type="entry name" value="FAD/NAD(P)-binding domain"/>
    <property type="match status" value="1"/>
</dbReference>
<keyword evidence="4" id="KW-1185">Reference proteome</keyword>
<evidence type="ECO:0000313" key="3">
    <source>
        <dbReference type="EMBL" id="MFC3688630.1"/>
    </source>
</evidence>
<feature type="domain" description="FAD dependent oxidoreductase" evidence="2">
    <location>
        <begin position="11"/>
        <end position="364"/>
    </location>
</feature>
<dbReference type="InterPro" id="IPR006076">
    <property type="entry name" value="FAD-dep_OxRdtase"/>
</dbReference>
<dbReference type="InterPro" id="IPR036188">
    <property type="entry name" value="FAD/NAD-bd_sf"/>
</dbReference>
<name>A0ABV7WGM7_9MICO</name>
<dbReference type="PANTHER" id="PTHR13847:SF287">
    <property type="entry name" value="FAD-DEPENDENT OXIDOREDUCTASE DOMAIN-CONTAINING PROTEIN 1"/>
    <property type="match status" value="1"/>
</dbReference>